<sequence>MKKMNQYKIKVLGSLLAAVFFVLLNFERNSLLIALLISYSLFQAMDLYHESKII</sequence>
<evidence type="ECO:0000313" key="3">
    <source>
        <dbReference type="EMBL" id="OTO02770.1"/>
    </source>
</evidence>
<keyword evidence="4" id="KW-1185">Reference proteome</keyword>
<feature type="transmembrane region" description="Helical" evidence="1">
    <location>
        <begin position="7"/>
        <end position="24"/>
    </location>
</feature>
<proteinExistence type="predicted"/>
<reference evidence="2 4" key="2">
    <citation type="submission" date="2018-07" db="EMBL/GenBank/DDBJ databases">
        <title>The Genome Sequence of Enterococcus sp. DIV0659b.</title>
        <authorList>
            <consortium name="The Broad Institute Genomics Platform"/>
            <consortium name="The Broad Institute Genomic Center for Infectious Diseases"/>
            <person name="Earl A."/>
            <person name="Manson A."/>
            <person name="Schwartman J."/>
            <person name="Gilmore M."/>
            <person name="Abouelleil A."/>
            <person name="Cao P."/>
            <person name="Chapman S."/>
            <person name="Cusick C."/>
            <person name="Shea T."/>
            <person name="Young S."/>
            <person name="Neafsey D."/>
            <person name="Nusbaum C."/>
            <person name="Birren B."/>
        </authorList>
    </citation>
    <scope>NUCLEOTIDE SEQUENCE [LARGE SCALE GENOMIC DNA]</scope>
    <source>
        <strain evidence="2 4">4G2_DIV0659</strain>
    </source>
</reference>
<dbReference type="RefSeq" id="WP_179190500.1">
    <property type="nucleotide sequence ID" value="NZ_NGLE02000002.1"/>
</dbReference>
<protein>
    <submittedName>
        <fullName evidence="3">Uncharacterized protein</fullName>
    </submittedName>
</protein>
<evidence type="ECO:0000256" key="1">
    <source>
        <dbReference type="SAM" id="Phobius"/>
    </source>
</evidence>
<name>A0A2C9XGX2_9ENTE</name>
<dbReference type="EMBL" id="NGLE02000002">
    <property type="protein sequence ID" value="MEI5995620.1"/>
    <property type="molecule type" value="Genomic_DNA"/>
</dbReference>
<keyword evidence="1" id="KW-0812">Transmembrane</keyword>
<keyword evidence="1" id="KW-1133">Transmembrane helix</keyword>
<dbReference type="Proteomes" id="UP000195139">
    <property type="component" value="Unassembled WGS sequence"/>
</dbReference>
<accession>A0A2C9XGX2</accession>
<dbReference type="STRING" id="1834181.A5880_003166"/>
<dbReference type="AlphaFoldDB" id="A0A2C9XGX2"/>
<evidence type="ECO:0000313" key="4">
    <source>
        <dbReference type="Proteomes" id="UP000195139"/>
    </source>
</evidence>
<evidence type="ECO:0000313" key="2">
    <source>
        <dbReference type="EMBL" id="MEI5995620.1"/>
    </source>
</evidence>
<dbReference type="EMBL" id="NGLE01000006">
    <property type="protein sequence ID" value="OTO02770.1"/>
    <property type="molecule type" value="Genomic_DNA"/>
</dbReference>
<keyword evidence="1" id="KW-0472">Membrane</keyword>
<comment type="caution">
    <text evidence="3">The sequence shown here is derived from an EMBL/GenBank/DDBJ whole genome shotgun (WGS) entry which is preliminary data.</text>
</comment>
<reference evidence="3" key="1">
    <citation type="submission" date="2017-05" db="EMBL/GenBank/DDBJ databases">
        <title>The Genome Sequence of Enterococcus sp. 4G2_DIV0659.</title>
        <authorList>
            <consortium name="The Broad Institute Genomics Platform"/>
            <consortium name="The Broad Institute Genomic Center for Infectious Diseases"/>
            <person name="Earl A."/>
            <person name="Manson A."/>
            <person name="Schwartman J."/>
            <person name="Gilmore M."/>
            <person name="Abouelleil A."/>
            <person name="Cao P."/>
            <person name="Chapman S."/>
            <person name="Cusick C."/>
            <person name="Shea T."/>
            <person name="Young S."/>
            <person name="Neafsey D."/>
            <person name="Nusbaum C."/>
            <person name="Birren B."/>
        </authorList>
    </citation>
    <scope>NUCLEOTIDE SEQUENCE [LARGE SCALE GENOMIC DNA]</scope>
    <source>
        <strain evidence="3">4G2_DIV0659</strain>
    </source>
</reference>
<organism evidence="3">
    <name type="scientific">Candidatus Enterococcus mansonii</name>
    <dbReference type="NCBI Taxonomy" id="1834181"/>
    <lineage>
        <taxon>Bacteria</taxon>
        <taxon>Bacillati</taxon>
        <taxon>Bacillota</taxon>
        <taxon>Bacilli</taxon>
        <taxon>Lactobacillales</taxon>
        <taxon>Enterococcaceae</taxon>
        <taxon>Enterococcus</taxon>
    </lineage>
</organism>
<gene>
    <name evidence="3" type="ORF">A5880_003166</name>
    <name evidence="2" type="ORF">A5880_003211</name>
</gene>